<name>A0A9W6TWL4_9STRA</name>
<proteinExistence type="predicted"/>
<feature type="region of interest" description="Disordered" evidence="1">
    <location>
        <begin position="152"/>
        <end position="219"/>
    </location>
</feature>
<evidence type="ECO:0000313" key="3">
    <source>
        <dbReference type="Proteomes" id="UP001165121"/>
    </source>
</evidence>
<evidence type="ECO:0000256" key="1">
    <source>
        <dbReference type="SAM" id="MobiDB-lite"/>
    </source>
</evidence>
<reference evidence="2" key="1">
    <citation type="submission" date="2023-04" db="EMBL/GenBank/DDBJ databases">
        <title>Phytophthora fragariaefolia NBRC 109709.</title>
        <authorList>
            <person name="Ichikawa N."/>
            <person name="Sato H."/>
            <person name="Tonouchi N."/>
        </authorList>
    </citation>
    <scope>NUCLEOTIDE SEQUENCE</scope>
    <source>
        <strain evidence="2">NBRC 109709</strain>
    </source>
</reference>
<dbReference type="OrthoDB" id="10416619at2759"/>
<keyword evidence="3" id="KW-1185">Reference proteome</keyword>
<gene>
    <name evidence="2" type="ORF">Pfra01_000251400</name>
</gene>
<dbReference type="AlphaFoldDB" id="A0A9W6TWL4"/>
<organism evidence="2 3">
    <name type="scientific">Phytophthora fragariaefolia</name>
    <dbReference type="NCBI Taxonomy" id="1490495"/>
    <lineage>
        <taxon>Eukaryota</taxon>
        <taxon>Sar</taxon>
        <taxon>Stramenopiles</taxon>
        <taxon>Oomycota</taxon>
        <taxon>Peronosporomycetes</taxon>
        <taxon>Peronosporales</taxon>
        <taxon>Peronosporaceae</taxon>
        <taxon>Phytophthora</taxon>
    </lineage>
</organism>
<feature type="region of interest" description="Disordered" evidence="1">
    <location>
        <begin position="1"/>
        <end position="98"/>
    </location>
</feature>
<dbReference type="Proteomes" id="UP001165121">
    <property type="component" value="Unassembled WGS sequence"/>
</dbReference>
<feature type="compositionally biased region" description="Low complexity" evidence="1">
    <location>
        <begin position="207"/>
        <end position="219"/>
    </location>
</feature>
<sequence>MEPPDDTTTASSAADPPFTMPLPLTWSVMQLATPSSTAAPPPEPTLAPVDRPATQRPSTAAKPASAERKRAPKSATATPTPPSKKQTTPGKAPAKRVMWSNDIVGELLRLRFADGDVKRRLEGADTKTEKALAWSLKLGEVKSDDFYTSKKRAKENGSCPRVHLDDGKRQPSGGDRSLDSDNNSDSSIIAARGGARGAFDDDAGNVSSGSASWRSMSAL</sequence>
<feature type="compositionally biased region" description="Low complexity" evidence="1">
    <location>
        <begin position="73"/>
        <end position="89"/>
    </location>
</feature>
<dbReference type="EMBL" id="BSXT01000202">
    <property type="protein sequence ID" value="GMF20616.1"/>
    <property type="molecule type" value="Genomic_DNA"/>
</dbReference>
<protein>
    <submittedName>
        <fullName evidence="2">Unnamed protein product</fullName>
    </submittedName>
</protein>
<evidence type="ECO:0000313" key="2">
    <source>
        <dbReference type="EMBL" id="GMF20616.1"/>
    </source>
</evidence>
<feature type="compositionally biased region" description="Low complexity" evidence="1">
    <location>
        <begin position="172"/>
        <end position="193"/>
    </location>
</feature>
<comment type="caution">
    <text evidence="2">The sequence shown here is derived from an EMBL/GenBank/DDBJ whole genome shotgun (WGS) entry which is preliminary data.</text>
</comment>
<accession>A0A9W6TWL4</accession>
<feature type="compositionally biased region" description="Polar residues" evidence="1">
    <location>
        <begin position="1"/>
        <end position="12"/>
    </location>
</feature>